<dbReference type="Pfam" id="PF05281">
    <property type="entry name" value="Secretogranin_V"/>
    <property type="match status" value="1"/>
</dbReference>
<dbReference type="AlphaFoldDB" id="A0AAV4MA46"/>
<dbReference type="GO" id="GO:0005576">
    <property type="term" value="C:extracellular region"/>
    <property type="evidence" value="ECO:0007669"/>
    <property type="project" value="UniProtKB-SubCell"/>
</dbReference>
<evidence type="ECO:0000256" key="7">
    <source>
        <dbReference type="ARBA" id="ARBA00023157"/>
    </source>
</evidence>
<proteinExistence type="inferred from homology"/>
<sequence>MTSLVGFSACCLLLLISTSHSYDQLDTLTDNLLRDVMSRMGGPEDALAVNFDDYPNLPSNSVPIQQAESRAFEARRDALLGREPSIRDQEYLQHSSLWGKQSVQGGAGEGYQRLKPDGSMKNMKIVKTDAVLPAYCQPPNPCPIGYTADDGCLEQFENSAAFSREYQRAQDCMCDSEHMFDCPGATRDNELDALARSFENEGLVESTLDRFFQDMEIRDGHKIVAKKFSPHKPANPFLEGEKLPVIAKKAPRPAIM</sequence>
<keyword evidence="11" id="KW-1185">Reference proteome</keyword>
<keyword evidence="8" id="KW-0143">Chaperone</keyword>
<protein>
    <recommendedName>
        <fullName evidence="3">Neuroendocrine protein 7B2</fullName>
    </recommendedName>
</protein>
<keyword evidence="7" id="KW-1015">Disulfide bond</keyword>
<keyword evidence="6 9" id="KW-0732">Signal</keyword>
<feature type="chain" id="PRO_5043999884" description="Neuroendocrine protein 7B2" evidence="9">
    <location>
        <begin position="22"/>
        <end position="256"/>
    </location>
</feature>
<dbReference type="InterPro" id="IPR007945">
    <property type="entry name" value="Secretogranin_V"/>
</dbReference>
<comment type="caution">
    <text evidence="10">The sequence shown here is derived from an EMBL/GenBank/DDBJ whole genome shotgun (WGS) entry which is preliminary data.</text>
</comment>
<comment type="subcellular location">
    <subcellularLocation>
        <location evidence="1">Secreted</location>
    </subcellularLocation>
</comment>
<keyword evidence="5" id="KW-0964">Secreted</keyword>
<evidence type="ECO:0000256" key="1">
    <source>
        <dbReference type="ARBA" id="ARBA00004613"/>
    </source>
</evidence>
<comment type="similarity">
    <text evidence="2">Belongs to the 7B2 family.</text>
</comment>
<reference evidence="10 11" key="1">
    <citation type="submission" date="2021-06" db="EMBL/GenBank/DDBJ databases">
        <title>Caerostris darwini draft genome.</title>
        <authorList>
            <person name="Kono N."/>
            <person name="Arakawa K."/>
        </authorList>
    </citation>
    <scope>NUCLEOTIDE SEQUENCE [LARGE SCALE GENOMIC DNA]</scope>
</reference>
<dbReference type="Proteomes" id="UP001054837">
    <property type="component" value="Unassembled WGS sequence"/>
</dbReference>
<accession>A0AAV4MA46</accession>
<dbReference type="EMBL" id="BPLQ01000103">
    <property type="protein sequence ID" value="GIX67679.1"/>
    <property type="molecule type" value="Genomic_DNA"/>
</dbReference>
<dbReference type="GO" id="GO:0030141">
    <property type="term" value="C:secretory granule"/>
    <property type="evidence" value="ECO:0007669"/>
    <property type="project" value="InterPro"/>
</dbReference>
<evidence type="ECO:0000256" key="2">
    <source>
        <dbReference type="ARBA" id="ARBA00006348"/>
    </source>
</evidence>
<evidence type="ECO:0000256" key="6">
    <source>
        <dbReference type="ARBA" id="ARBA00022729"/>
    </source>
</evidence>
<dbReference type="PANTHER" id="PTHR12738">
    <property type="entry name" value="NEUROENDOCRINE PROTEIN 7B2"/>
    <property type="match status" value="1"/>
</dbReference>
<evidence type="ECO:0000313" key="11">
    <source>
        <dbReference type="Proteomes" id="UP001054837"/>
    </source>
</evidence>
<evidence type="ECO:0000256" key="5">
    <source>
        <dbReference type="ARBA" id="ARBA00022525"/>
    </source>
</evidence>
<evidence type="ECO:0000256" key="8">
    <source>
        <dbReference type="ARBA" id="ARBA00023186"/>
    </source>
</evidence>
<organism evidence="10 11">
    <name type="scientific">Caerostris darwini</name>
    <dbReference type="NCBI Taxonomy" id="1538125"/>
    <lineage>
        <taxon>Eukaryota</taxon>
        <taxon>Metazoa</taxon>
        <taxon>Ecdysozoa</taxon>
        <taxon>Arthropoda</taxon>
        <taxon>Chelicerata</taxon>
        <taxon>Arachnida</taxon>
        <taxon>Araneae</taxon>
        <taxon>Araneomorphae</taxon>
        <taxon>Entelegynae</taxon>
        <taxon>Araneoidea</taxon>
        <taxon>Araneidae</taxon>
        <taxon>Caerostris</taxon>
    </lineage>
</organism>
<evidence type="ECO:0000313" key="10">
    <source>
        <dbReference type="EMBL" id="GIX67679.1"/>
    </source>
</evidence>
<keyword evidence="4" id="KW-0813">Transport</keyword>
<evidence type="ECO:0000256" key="9">
    <source>
        <dbReference type="SAM" id="SignalP"/>
    </source>
</evidence>
<dbReference type="GO" id="GO:0030234">
    <property type="term" value="F:enzyme regulator activity"/>
    <property type="evidence" value="ECO:0007669"/>
    <property type="project" value="TreeGrafter"/>
</dbReference>
<evidence type="ECO:0000256" key="4">
    <source>
        <dbReference type="ARBA" id="ARBA00022448"/>
    </source>
</evidence>
<feature type="signal peptide" evidence="9">
    <location>
        <begin position="1"/>
        <end position="21"/>
    </location>
</feature>
<dbReference type="GO" id="GO:0046883">
    <property type="term" value="P:regulation of hormone secretion"/>
    <property type="evidence" value="ECO:0007669"/>
    <property type="project" value="TreeGrafter"/>
</dbReference>
<dbReference type="GO" id="GO:0007218">
    <property type="term" value="P:neuropeptide signaling pathway"/>
    <property type="evidence" value="ECO:0007669"/>
    <property type="project" value="InterPro"/>
</dbReference>
<gene>
    <name evidence="10" type="primary">Scg5</name>
    <name evidence="10" type="ORF">CDAR_461631</name>
</gene>
<evidence type="ECO:0000256" key="3">
    <source>
        <dbReference type="ARBA" id="ARBA00019589"/>
    </source>
</evidence>
<name>A0AAV4MA46_9ARAC</name>
<dbReference type="PANTHER" id="PTHR12738:SF0">
    <property type="entry name" value="NEUROENDOCRINE PROTEIN 7B2"/>
    <property type="match status" value="1"/>
</dbReference>